<organism evidence="3">
    <name type="scientific">Tetraselmis chuii</name>
    <dbReference type="NCBI Taxonomy" id="63592"/>
    <lineage>
        <taxon>Eukaryota</taxon>
        <taxon>Viridiplantae</taxon>
        <taxon>Chlorophyta</taxon>
        <taxon>core chlorophytes</taxon>
        <taxon>Chlorodendrophyceae</taxon>
        <taxon>Chlorodendrales</taxon>
        <taxon>Chlorodendraceae</taxon>
        <taxon>Tetraselmis</taxon>
    </lineage>
</organism>
<comment type="similarity">
    <text evidence="1">Belongs to the UPF0047 family.</text>
</comment>
<dbReference type="SUPFAM" id="SSF111038">
    <property type="entry name" value="YjbQ-like"/>
    <property type="match status" value="1"/>
</dbReference>
<dbReference type="Pfam" id="PF01894">
    <property type="entry name" value="YjbQ"/>
    <property type="match status" value="1"/>
</dbReference>
<dbReference type="NCBIfam" id="TIGR00149">
    <property type="entry name" value="TIGR00149_YjbQ"/>
    <property type="match status" value="1"/>
</dbReference>
<name>A0A7S1SR93_9CHLO</name>
<dbReference type="InterPro" id="IPR001602">
    <property type="entry name" value="UPF0047_YjbQ-like"/>
</dbReference>
<feature type="compositionally biased region" description="Low complexity" evidence="2">
    <location>
        <begin position="62"/>
        <end position="78"/>
    </location>
</feature>
<dbReference type="InterPro" id="IPR035917">
    <property type="entry name" value="YjbQ-like_sf"/>
</dbReference>
<evidence type="ECO:0000256" key="1">
    <source>
        <dbReference type="ARBA" id="ARBA00005534"/>
    </source>
</evidence>
<evidence type="ECO:0000256" key="2">
    <source>
        <dbReference type="SAM" id="MobiDB-lite"/>
    </source>
</evidence>
<proteinExistence type="inferred from homology"/>
<dbReference type="Gene3D" id="2.60.120.460">
    <property type="entry name" value="YjbQ-like"/>
    <property type="match status" value="1"/>
</dbReference>
<dbReference type="PROSITE" id="PS01314">
    <property type="entry name" value="UPF0047"/>
    <property type="match status" value="1"/>
</dbReference>
<accession>A0A7S1SR93</accession>
<dbReference type="PANTHER" id="PTHR30615:SF8">
    <property type="entry name" value="UPF0047 PROTEIN C4A8.02C"/>
    <property type="match status" value="1"/>
</dbReference>
<feature type="region of interest" description="Disordered" evidence="2">
    <location>
        <begin position="42"/>
        <end position="78"/>
    </location>
</feature>
<sequence>MPSTVSQAVRRLGDGMRIPFGTVGRCTGCRLGIPSSPWKQCKLRQPKPASLERADNRKHVSSLRAAAADSSRDTTSAGSGYVSWEQKVVTLPSFKRGCHVVTSKVMEQLPEICEFEVGMANFFIQHTSASLTINENASPDVPLDLNDSLDRIVPEGKFYRHLDEGLDDMPAHVKSSLMGPSLDIPIRAGSLALGTWQGIYLNEHRDSGGARSLVVTMQGQKRPDGRKYPAKRYRW</sequence>
<reference evidence="3" key="1">
    <citation type="submission" date="2021-01" db="EMBL/GenBank/DDBJ databases">
        <authorList>
            <person name="Corre E."/>
            <person name="Pelletier E."/>
            <person name="Niang G."/>
            <person name="Scheremetjew M."/>
            <person name="Finn R."/>
            <person name="Kale V."/>
            <person name="Holt S."/>
            <person name="Cochrane G."/>
            <person name="Meng A."/>
            <person name="Brown T."/>
            <person name="Cohen L."/>
        </authorList>
    </citation>
    <scope>NUCLEOTIDE SEQUENCE</scope>
    <source>
        <strain evidence="3">PLY429</strain>
    </source>
</reference>
<evidence type="ECO:0000313" key="3">
    <source>
        <dbReference type="EMBL" id="CAD9205639.1"/>
    </source>
</evidence>
<protein>
    <recommendedName>
        <fullName evidence="4">Secondary thiamine-phosphate synthase enzyme</fullName>
    </recommendedName>
</protein>
<gene>
    <name evidence="3" type="ORF">TCHU04912_LOCUS7875</name>
</gene>
<evidence type="ECO:0008006" key="4">
    <source>
        <dbReference type="Google" id="ProtNLM"/>
    </source>
</evidence>
<dbReference type="AlphaFoldDB" id="A0A7S1SR93"/>
<dbReference type="EMBL" id="HBGG01015384">
    <property type="protein sequence ID" value="CAD9205639.1"/>
    <property type="molecule type" value="Transcribed_RNA"/>
</dbReference>
<dbReference type="PANTHER" id="PTHR30615">
    <property type="entry name" value="UNCHARACTERIZED PROTEIN YJBQ-RELATED"/>
    <property type="match status" value="1"/>
</dbReference>